<dbReference type="InterPro" id="IPR013786">
    <property type="entry name" value="AcylCoA_DH/ox_N"/>
</dbReference>
<reference evidence="6 7" key="1">
    <citation type="submission" date="2020-12" db="EMBL/GenBank/DDBJ databases">
        <title>Draft genome sequence of furan degrading bacterial strain FUR100.</title>
        <authorList>
            <person name="Woiski C."/>
        </authorList>
    </citation>
    <scope>NUCLEOTIDE SEQUENCE [LARGE SCALE GENOMIC DNA]</scope>
    <source>
        <strain evidence="6 7">FUR100</strain>
    </source>
</reference>
<evidence type="ECO:0000256" key="1">
    <source>
        <dbReference type="ARBA" id="ARBA00001974"/>
    </source>
</evidence>
<dbReference type="Proteomes" id="UP000627573">
    <property type="component" value="Unassembled WGS sequence"/>
</dbReference>
<evidence type="ECO:0000313" key="6">
    <source>
        <dbReference type="EMBL" id="MBH5143727.1"/>
    </source>
</evidence>
<name>A0A0E4A2T1_RHOER</name>
<keyword evidence="7" id="KW-1185">Reference proteome</keyword>
<evidence type="ECO:0000313" key="7">
    <source>
        <dbReference type="Proteomes" id="UP000627573"/>
    </source>
</evidence>
<comment type="similarity">
    <text evidence="2">Belongs to the acyl-CoA dehydrogenase family.</text>
</comment>
<dbReference type="InterPro" id="IPR009075">
    <property type="entry name" value="AcylCo_DH/oxidase_C"/>
</dbReference>
<dbReference type="Gene3D" id="1.10.540.10">
    <property type="entry name" value="Acyl-CoA dehydrogenase/oxidase, N-terminal domain"/>
    <property type="match status" value="1"/>
</dbReference>
<dbReference type="InterPro" id="IPR009100">
    <property type="entry name" value="AcylCoA_DH/oxidase_NM_dom_sf"/>
</dbReference>
<dbReference type="SUPFAM" id="SSF47203">
    <property type="entry name" value="Acyl-CoA dehydrogenase C-terminal domain-like"/>
    <property type="match status" value="1"/>
</dbReference>
<evidence type="ECO:0000256" key="3">
    <source>
        <dbReference type="ARBA" id="ARBA00022630"/>
    </source>
</evidence>
<gene>
    <name evidence="6" type="ORF">I3517_14030</name>
</gene>
<dbReference type="GO" id="GO:0050660">
    <property type="term" value="F:flavin adenine dinucleotide binding"/>
    <property type="evidence" value="ECO:0007669"/>
    <property type="project" value="InterPro"/>
</dbReference>
<dbReference type="KEGG" id="reb:XU06_04160"/>
<keyword evidence="3" id="KW-0285">Flavoprotein</keyword>
<dbReference type="SUPFAM" id="SSF56645">
    <property type="entry name" value="Acyl-CoA dehydrogenase NM domain-like"/>
    <property type="match status" value="1"/>
</dbReference>
<dbReference type="GO" id="GO:0003995">
    <property type="term" value="F:acyl-CoA dehydrogenase activity"/>
    <property type="evidence" value="ECO:0007669"/>
    <property type="project" value="TreeGrafter"/>
</dbReference>
<accession>A0A0E4A2T1</accession>
<protein>
    <submittedName>
        <fullName evidence="6">Acyl-CoA dehydrogenase family protein</fullName>
    </submittedName>
</protein>
<keyword evidence="5" id="KW-0560">Oxidoreductase</keyword>
<dbReference type="InterPro" id="IPR036250">
    <property type="entry name" value="AcylCo_DH-like_C"/>
</dbReference>
<sequence length="350" mass="36947">MSIDTEDQAALRASVRDLLSKHSDSAAVRAAITTEIGYDAALWSKLCEQIGVAALAIPEEFDGVGAGLGEVHVVQEELGRTLTPSPMLGSAILAAQALLLSGDNDACSRLLPGVASGESTLALCWAGAAGWSTFGVEATEDALTGTASYVLDGHIADTLLVLTADGFYEVDPAAEGVSRRRVPTMDPTRTLAEVTFSGVRGRPLEWSEDLVDRIRTVVLIALSAEQVGAAAAIVEQTVEYTKSRKQFGRAIGSFQALKHRMADMYTLVETARSMTYAAVATQSADDAAVAKVYCSEALQQITSEAVQLHGGIAITWEHDAQLYFKRAHGSAQLFGQPSTYLPSLAQAAGL</sequence>
<dbReference type="PANTHER" id="PTHR43884">
    <property type="entry name" value="ACYL-COA DEHYDROGENASE"/>
    <property type="match status" value="1"/>
</dbReference>
<proteinExistence type="inferred from homology"/>
<dbReference type="Pfam" id="PF02771">
    <property type="entry name" value="Acyl-CoA_dh_N"/>
    <property type="match status" value="1"/>
</dbReference>
<dbReference type="PANTHER" id="PTHR43884:SF20">
    <property type="entry name" value="ACYL-COA DEHYDROGENASE FADE28"/>
    <property type="match status" value="1"/>
</dbReference>
<dbReference type="Pfam" id="PF00441">
    <property type="entry name" value="Acyl-CoA_dh_1"/>
    <property type="match status" value="1"/>
</dbReference>
<organism evidence="6 7">
    <name type="scientific">Rhodococcus erythropolis</name>
    <name type="common">Arthrobacter picolinophilus</name>
    <dbReference type="NCBI Taxonomy" id="1833"/>
    <lineage>
        <taxon>Bacteria</taxon>
        <taxon>Bacillati</taxon>
        <taxon>Actinomycetota</taxon>
        <taxon>Actinomycetes</taxon>
        <taxon>Mycobacteriales</taxon>
        <taxon>Nocardiaceae</taxon>
        <taxon>Rhodococcus</taxon>
        <taxon>Rhodococcus erythropolis group</taxon>
    </lineage>
</organism>
<dbReference type="EMBL" id="JAECSB010000044">
    <property type="protein sequence ID" value="MBH5143727.1"/>
    <property type="molecule type" value="Genomic_DNA"/>
</dbReference>
<evidence type="ECO:0000256" key="5">
    <source>
        <dbReference type="ARBA" id="ARBA00023002"/>
    </source>
</evidence>
<evidence type="ECO:0000256" key="4">
    <source>
        <dbReference type="ARBA" id="ARBA00022827"/>
    </source>
</evidence>
<dbReference type="InterPro" id="IPR037069">
    <property type="entry name" value="AcylCoA_DH/ox_N_sf"/>
</dbReference>
<comment type="cofactor">
    <cofactor evidence="1">
        <name>FAD</name>
        <dbReference type="ChEBI" id="CHEBI:57692"/>
    </cofactor>
</comment>
<evidence type="ECO:0000256" key="2">
    <source>
        <dbReference type="ARBA" id="ARBA00009347"/>
    </source>
</evidence>
<dbReference type="AlphaFoldDB" id="A0A0E4A2T1"/>
<dbReference type="RefSeq" id="WP_046377953.1">
    <property type="nucleotide sequence ID" value="NZ_CP011295.1"/>
</dbReference>
<keyword evidence="4" id="KW-0274">FAD</keyword>
<comment type="caution">
    <text evidence="6">The sequence shown here is derived from an EMBL/GenBank/DDBJ whole genome shotgun (WGS) entry which is preliminary data.</text>
</comment>
<dbReference type="CDD" id="cd00567">
    <property type="entry name" value="ACAD"/>
    <property type="match status" value="1"/>
</dbReference>
<dbReference type="Gene3D" id="1.20.140.10">
    <property type="entry name" value="Butyryl-CoA Dehydrogenase, subunit A, domain 3"/>
    <property type="match status" value="1"/>
</dbReference>